<keyword evidence="2" id="KW-0808">Transferase</keyword>
<accession>A0A6M3J6L4</accession>
<protein>
    <submittedName>
        <fullName evidence="2">Putative methyltransferase</fullName>
    </submittedName>
</protein>
<proteinExistence type="predicted"/>
<name>A0A6M3J6L4_9ZZZZ</name>
<dbReference type="InterPro" id="IPR029063">
    <property type="entry name" value="SAM-dependent_MTases_sf"/>
</dbReference>
<dbReference type="AlphaFoldDB" id="A0A6M3J6L4"/>
<dbReference type="Pfam" id="PF08241">
    <property type="entry name" value="Methyltransf_11"/>
    <property type="match status" value="1"/>
</dbReference>
<dbReference type="InterPro" id="IPR013216">
    <property type="entry name" value="Methyltransf_11"/>
</dbReference>
<evidence type="ECO:0000259" key="1">
    <source>
        <dbReference type="Pfam" id="PF08241"/>
    </source>
</evidence>
<gene>
    <name evidence="2" type="ORF">MM415B00387_0003</name>
</gene>
<sequence>MVDVGCAIGDLVAEWLKRGVDAMGIEGSHAAKPYLMAPEESILFADLRDPLPQLRKFDLCTCFEVAEHIEPEYADIFVKSITGLSDRILISLAPPNQAGTHHVNCRSIGYWMEIFDAFGFKMDGNVRRTIRSELCALRHKPGIRAIYFNVAYFERGLDCSIC</sequence>
<dbReference type="Gene3D" id="3.40.50.150">
    <property type="entry name" value="Vaccinia Virus protein VP39"/>
    <property type="match status" value="1"/>
</dbReference>
<reference evidence="2" key="1">
    <citation type="submission" date="2020-03" db="EMBL/GenBank/DDBJ databases">
        <title>The deep terrestrial virosphere.</title>
        <authorList>
            <person name="Holmfeldt K."/>
            <person name="Nilsson E."/>
            <person name="Simone D."/>
            <person name="Lopez-Fernandez M."/>
            <person name="Wu X."/>
            <person name="de Brujin I."/>
            <person name="Lundin D."/>
            <person name="Andersson A."/>
            <person name="Bertilsson S."/>
            <person name="Dopson M."/>
        </authorList>
    </citation>
    <scope>NUCLEOTIDE SEQUENCE</scope>
    <source>
        <strain evidence="2">MM415B00387</strain>
    </source>
</reference>
<organism evidence="2">
    <name type="scientific">viral metagenome</name>
    <dbReference type="NCBI Taxonomy" id="1070528"/>
    <lineage>
        <taxon>unclassified sequences</taxon>
        <taxon>metagenomes</taxon>
        <taxon>organismal metagenomes</taxon>
    </lineage>
</organism>
<feature type="domain" description="Methyltransferase type 11" evidence="1">
    <location>
        <begin position="2"/>
        <end position="74"/>
    </location>
</feature>
<dbReference type="GO" id="GO:0032259">
    <property type="term" value="P:methylation"/>
    <property type="evidence" value="ECO:0007669"/>
    <property type="project" value="UniProtKB-KW"/>
</dbReference>
<keyword evidence="2" id="KW-0489">Methyltransferase</keyword>
<dbReference type="GO" id="GO:0008757">
    <property type="term" value="F:S-adenosylmethionine-dependent methyltransferase activity"/>
    <property type="evidence" value="ECO:0007669"/>
    <property type="project" value="InterPro"/>
</dbReference>
<evidence type="ECO:0000313" key="2">
    <source>
        <dbReference type="EMBL" id="QJA65510.1"/>
    </source>
</evidence>
<dbReference type="SUPFAM" id="SSF53335">
    <property type="entry name" value="S-adenosyl-L-methionine-dependent methyltransferases"/>
    <property type="match status" value="1"/>
</dbReference>
<dbReference type="EMBL" id="MT141540">
    <property type="protein sequence ID" value="QJA65510.1"/>
    <property type="molecule type" value="Genomic_DNA"/>
</dbReference>